<accession>G0A2J9</accession>
<protein>
    <submittedName>
        <fullName evidence="2">Uncharacterized protein</fullName>
    </submittedName>
</protein>
<keyword evidence="1" id="KW-0472">Membrane</keyword>
<reference evidence="2 3" key="1">
    <citation type="journal article" date="2011" name="J. Bacteriol.">
        <title>Complete Genome Sequence of the Aerobic Marine Methanotroph Methylomonas methanica MC09.</title>
        <authorList>
            <person name="Boden R."/>
            <person name="Cunliffe M."/>
            <person name="Scanlan J."/>
            <person name="Moussard H."/>
            <person name="Kits K.D."/>
            <person name="Klotz M.G."/>
            <person name="Jetten M.S."/>
            <person name="Vuilleumier S."/>
            <person name="Han J."/>
            <person name="Peters L."/>
            <person name="Mikhailova N."/>
            <person name="Teshima H."/>
            <person name="Tapia R."/>
            <person name="Kyrpides N."/>
            <person name="Ivanova N."/>
            <person name="Pagani I."/>
            <person name="Cheng J.F."/>
            <person name="Goodwin L."/>
            <person name="Han C."/>
            <person name="Hauser L."/>
            <person name="Land M.L."/>
            <person name="Lapidus A."/>
            <person name="Lucas S."/>
            <person name="Pitluck S."/>
            <person name="Woyke T."/>
            <person name="Stein L."/>
            <person name="Murrell J.C."/>
        </authorList>
    </citation>
    <scope>NUCLEOTIDE SEQUENCE [LARGE SCALE GENOMIC DNA]</scope>
    <source>
        <strain evidence="2 3">MC09</strain>
    </source>
</reference>
<dbReference type="eggNOG" id="ENOG502ZVRA">
    <property type="taxonomic scope" value="Bacteria"/>
</dbReference>
<evidence type="ECO:0000256" key="1">
    <source>
        <dbReference type="SAM" id="Phobius"/>
    </source>
</evidence>
<feature type="transmembrane region" description="Helical" evidence="1">
    <location>
        <begin position="48"/>
        <end position="67"/>
    </location>
</feature>
<keyword evidence="1" id="KW-0812">Transmembrane</keyword>
<keyword evidence="3" id="KW-1185">Reference proteome</keyword>
<dbReference type="Proteomes" id="UP000008888">
    <property type="component" value="Chromosome"/>
</dbReference>
<sequence>MMGSQTQLNTDIQVKPSKSQVVLVSLIILSGICYMAGFLFLWENKTHAWVPLIIGTSIIIPSIFAWFKSQKDTDLENSKPTSFTDGRGNQIVTDTRALMSPEVVQNMERLFCTLTHREPLPEPDGILDKNGIPIPNTVDEARSRVDQANQQAQEIASTASIKLGMSHNSEQGVQPLIDEPYSPKIIHTNAGA</sequence>
<evidence type="ECO:0000313" key="3">
    <source>
        <dbReference type="Proteomes" id="UP000008888"/>
    </source>
</evidence>
<dbReference type="KEGG" id="mmt:Metme_1761"/>
<name>G0A2J9_METMM</name>
<reference evidence="3" key="3">
    <citation type="submission" date="2011-05" db="EMBL/GenBank/DDBJ databases">
        <title>Complete sequence of Methylomonas methanica MC09.</title>
        <authorList>
            <consortium name="US DOE Joint Genome Institute"/>
            <person name="Lucas S."/>
            <person name="Han J."/>
            <person name="Lapidus A."/>
            <person name="Cheng J.-F."/>
            <person name="Goodwin L."/>
            <person name="Pitluck S."/>
            <person name="Peters L."/>
            <person name="Mikhailova N."/>
            <person name="Teshima H."/>
            <person name="Han C."/>
            <person name="Tapia R."/>
            <person name="Land M."/>
            <person name="Hauser L."/>
            <person name="Kyrpides N."/>
            <person name="Ivanova N."/>
            <person name="Pagani I."/>
            <person name="Stein L."/>
            <person name="Woyke T."/>
        </authorList>
    </citation>
    <scope>NUCLEOTIDE SEQUENCE [LARGE SCALE GENOMIC DNA]</scope>
    <source>
        <strain evidence="3">MC09</strain>
    </source>
</reference>
<feature type="transmembrane region" description="Helical" evidence="1">
    <location>
        <begin position="21"/>
        <end position="42"/>
    </location>
</feature>
<dbReference type="AlphaFoldDB" id="G0A2J9"/>
<evidence type="ECO:0000313" key="2">
    <source>
        <dbReference type="EMBL" id="AEG00179.1"/>
    </source>
</evidence>
<keyword evidence="1" id="KW-1133">Transmembrane helix</keyword>
<reference key="2">
    <citation type="submission" date="2011-05" db="EMBL/GenBank/DDBJ databases">
        <title>Complete genome sequence of the aerobic marine methanotroph Methylomonas methanica MC09.</title>
        <authorList>
            <person name="Boden R."/>
            <person name="Cunliffe M."/>
            <person name="Scanlan J."/>
            <person name="Moussard H."/>
            <person name="Kits K.D."/>
            <person name="Klotz M."/>
            <person name="Jetten M."/>
            <person name="Vuilleumier S."/>
            <person name="Han J."/>
            <person name="Peters L."/>
            <person name="Mikhailova N."/>
            <person name="Teshima H."/>
            <person name="Tapia R."/>
            <person name="Kyrpides N."/>
            <person name="Ivanova N."/>
            <person name="Pagani I."/>
            <person name="Cheng J.-F."/>
            <person name="Goodwin L."/>
            <person name="Han C."/>
            <person name="Hauser L."/>
            <person name="Land M."/>
            <person name="Lapidus A."/>
            <person name="Lucas S."/>
            <person name="Pitluck S."/>
            <person name="Woyke T."/>
            <person name="Stein L.Y."/>
            <person name="Murrell C."/>
        </authorList>
    </citation>
    <scope>NUCLEOTIDE SEQUENCE</scope>
    <source>
        <strain>MC09</strain>
    </source>
</reference>
<dbReference type="EMBL" id="CP002738">
    <property type="protein sequence ID" value="AEG00179.1"/>
    <property type="molecule type" value="Genomic_DNA"/>
</dbReference>
<dbReference type="HOGENOM" id="CLU_1413722_0_0_6"/>
<gene>
    <name evidence="2" type="ordered locus">Metme_1761</name>
</gene>
<organism evidence="2 3">
    <name type="scientific">Methylomonas methanica (strain DSM 25384 / MC09)</name>
    <dbReference type="NCBI Taxonomy" id="857087"/>
    <lineage>
        <taxon>Bacteria</taxon>
        <taxon>Pseudomonadati</taxon>
        <taxon>Pseudomonadota</taxon>
        <taxon>Gammaproteobacteria</taxon>
        <taxon>Methylococcales</taxon>
        <taxon>Methylococcaceae</taxon>
        <taxon>Methylomonas</taxon>
    </lineage>
</organism>
<proteinExistence type="predicted"/>